<dbReference type="Proteomes" id="UP000634476">
    <property type="component" value="Unassembled WGS sequence"/>
</dbReference>
<evidence type="ECO:0000256" key="2">
    <source>
        <dbReference type="ARBA" id="ARBA00023125"/>
    </source>
</evidence>
<dbReference type="InterPro" id="IPR011663">
    <property type="entry name" value="UTRA"/>
</dbReference>
<sequence length="254" mass="28153">MVEIKAPVSRWKQVADYLREQILTGAFPSGQPLPSEQQLADEFGLSRPTIRQAINELKSEGLVEVKRPRGTFVRSPYARPSQTEERGLTHDADGRYADAGDIAWRDLGDPDFYREDATVTHTELLGIPAGEPMLVRATVQIAGDARRSHKLIMPFSVATETPWADDPRLPEPGDLYAHFEASAKGLHWTEHVRARMPMPDEAAALNLLPGTPLLQVTRITHAGKTPVVMEEIAVRGDALEVSYPLPLHKTRATK</sequence>
<evidence type="ECO:0000313" key="6">
    <source>
        <dbReference type="Proteomes" id="UP000634476"/>
    </source>
</evidence>
<dbReference type="PROSITE" id="PS50949">
    <property type="entry name" value="HTH_GNTR"/>
    <property type="match status" value="1"/>
</dbReference>
<keyword evidence="6" id="KW-1185">Reference proteome</keyword>
<accession>A0A8J3SZP9</accession>
<dbReference type="SUPFAM" id="SSF64288">
    <property type="entry name" value="Chorismate lyase-like"/>
    <property type="match status" value="1"/>
</dbReference>
<dbReference type="PANTHER" id="PTHR44846:SF17">
    <property type="entry name" value="GNTR-FAMILY TRANSCRIPTIONAL REGULATOR"/>
    <property type="match status" value="1"/>
</dbReference>
<evidence type="ECO:0000256" key="1">
    <source>
        <dbReference type="ARBA" id="ARBA00023015"/>
    </source>
</evidence>
<comment type="caution">
    <text evidence="5">The sequence shown here is derived from an EMBL/GenBank/DDBJ whole genome shotgun (WGS) entry which is preliminary data.</text>
</comment>
<keyword evidence="1" id="KW-0805">Transcription regulation</keyword>
<dbReference type="Gene3D" id="3.40.1410.10">
    <property type="entry name" value="Chorismate lyase-like"/>
    <property type="match status" value="1"/>
</dbReference>
<keyword evidence="3" id="KW-0804">Transcription</keyword>
<dbReference type="AlphaFoldDB" id="A0A8J3SZP9"/>
<dbReference type="PRINTS" id="PR00035">
    <property type="entry name" value="HTHGNTR"/>
</dbReference>
<dbReference type="CDD" id="cd07377">
    <property type="entry name" value="WHTH_GntR"/>
    <property type="match status" value="1"/>
</dbReference>
<proteinExistence type="predicted"/>
<dbReference type="PANTHER" id="PTHR44846">
    <property type="entry name" value="MANNOSYL-D-GLYCERATE TRANSPORT/METABOLISM SYSTEM REPRESSOR MNGR-RELATED"/>
    <property type="match status" value="1"/>
</dbReference>
<dbReference type="EMBL" id="BOOK01000027">
    <property type="protein sequence ID" value="GII01771.1"/>
    <property type="molecule type" value="Genomic_DNA"/>
</dbReference>
<dbReference type="RefSeq" id="WP_203876141.1">
    <property type="nucleotide sequence ID" value="NZ_BOOK01000027.1"/>
</dbReference>
<dbReference type="Gene3D" id="1.10.10.10">
    <property type="entry name" value="Winged helix-like DNA-binding domain superfamily/Winged helix DNA-binding domain"/>
    <property type="match status" value="1"/>
</dbReference>
<evidence type="ECO:0000313" key="5">
    <source>
        <dbReference type="EMBL" id="GII01771.1"/>
    </source>
</evidence>
<dbReference type="SUPFAM" id="SSF46785">
    <property type="entry name" value="Winged helix' DNA-binding domain"/>
    <property type="match status" value="1"/>
</dbReference>
<dbReference type="InterPro" id="IPR050679">
    <property type="entry name" value="Bact_HTH_transcr_reg"/>
</dbReference>
<dbReference type="SMART" id="SM00345">
    <property type="entry name" value="HTH_GNTR"/>
    <property type="match status" value="1"/>
</dbReference>
<protein>
    <submittedName>
        <fullName evidence="5">Phosphonate metabolism transcriptional regulator PhnF</fullName>
    </submittedName>
</protein>
<feature type="domain" description="HTH gntR-type" evidence="4">
    <location>
        <begin position="8"/>
        <end position="76"/>
    </location>
</feature>
<evidence type="ECO:0000259" key="4">
    <source>
        <dbReference type="PROSITE" id="PS50949"/>
    </source>
</evidence>
<dbReference type="SMART" id="SM00866">
    <property type="entry name" value="UTRA"/>
    <property type="match status" value="1"/>
</dbReference>
<dbReference type="GO" id="GO:0003700">
    <property type="term" value="F:DNA-binding transcription factor activity"/>
    <property type="evidence" value="ECO:0007669"/>
    <property type="project" value="InterPro"/>
</dbReference>
<dbReference type="InterPro" id="IPR028978">
    <property type="entry name" value="Chorismate_lyase_/UTRA_dom_sf"/>
</dbReference>
<keyword evidence="2" id="KW-0238">DNA-binding</keyword>
<reference evidence="5" key="1">
    <citation type="submission" date="2021-01" db="EMBL/GenBank/DDBJ databases">
        <title>Whole genome shotgun sequence of Planobispora takensis NBRC 109077.</title>
        <authorList>
            <person name="Komaki H."/>
            <person name="Tamura T."/>
        </authorList>
    </citation>
    <scope>NUCLEOTIDE SEQUENCE</scope>
    <source>
        <strain evidence="5">NBRC 109077</strain>
    </source>
</reference>
<organism evidence="5 6">
    <name type="scientific">Planobispora takensis</name>
    <dbReference type="NCBI Taxonomy" id="1367882"/>
    <lineage>
        <taxon>Bacteria</taxon>
        <taxon>Bacillati</taxon>
        <taxon>Actinomycetota</taxon>
        <taxon>Actinomycetes</taxon>
        <taxon>Streptosporangiales</taxon>
        <taxon>Streptosporangiaceae</taxon>
        <taxon>Planobispora</taxon>
    </lineage>
</organism>
<evidence type="ECO:0000256" key="3">
    <source>
        <dbReference type="ARBA" id="ARBA00023163"/>
    </source>
</evidence>
<gene>
    <name evidence="5" type="ORF">Pta02_37790</name>
</gene>
<name>A0A8J3SZP9_9ACTN</name>
<dbReference type="GO" id="GO:0045892">
    <property type="term" value="P:negative regulation of DNA-templated transcription"/>
    <property type="evidence" value="ECO:0007669"/>
    <property type="project" value="TreeGrafter"/>
</dbReference>
<dbReference type="InterPro" id="IPR036388">
    <property type="entry name" value="WH-like_DNA-bd_sf"/>
</dbReference>
<dbReference type="Pfam" id="PF07702">
    <property type="entry name" value="UTRA"/>
    <property type="match status" value="1"/>
</dbReference>
<dbReference type="InterPro" id="IPR036390">
    <property type="entry name" value="WH_DNA-bd_sf"/>
</dbReference>
<dbReference type="InterPro" id="IPR000524">
    <property type="entry name" value="Tscrpt_reg_HTH_GntR"/>
</dbReference>
<dbReference type="GO" id="GO:0003677">
    <property type="term" value="F:DNA binding"/>
    <property type="evidence" value="ECO:0007669"/>
    <property type="project" value="UniProtKB-KW"/>
</dbReference>
<dbReference type="Pfam" id="PF00392">
    <property type="entry name" value="GntR"/>
    <property type="match status" value="1"/>
</dbReference>